<comment type="caution">
    <text evidence="1">The sequence shown here is derived from an EMBL/GenBank/DDBJ whole genome shotgun (WGS) entry which is preliminary data.</text>
</comment>
<accession>A0A365P0V8</accession>
<organism evidence="1 2">
    <name type="scientific">Flavobacterium tibetense</name>
    <dbReference type="NCBI Taxonomy" id="2233533"/>
    <lineage>
        <taxon>Bacteria</taxon>
        <taxon>Pseudomonadati</taxon>
        <taxon>Bacteroidota</taxon>
        <taxon>Flavobacteriia</taxon>
        <taxon>Flavobacteriales</taxon>
        <taxon>Flavobacteriaceae</taxon>
        <taxon>Flavobacterium</taxon>
    </lineage>
</organism>
<name>A0A365P0V8_9FLAO</name>
<dbReference type="AlphaFoldDB" id="A0A365P0V8"/>
<protein>
    <submittedName>
        <fullName evidence="1">Uncharacterized protein</fullName>
    </submittedName>
</protein>
<reference evidence="1 2" key="1">
    <citation type="submission" date="2018-06" db="EMBL/GenBank/DDBJ databases">
        <title>Flavobacterium tibetense sp. nov., isolated from a wetland YonghuCo on Tibetan Plateau.</title>
        <authorList>
            <person name="Xing P."/>
            <person name="Phurbu D."/>
            <person name="Lu H."/>
        </authorList>
    </citation>
    <scope>NUCLEOTIDE SEQUENCE [LARGE SCALE GENOMIC DNA]</scope>
    <source>
        <strain evidence="1 2">YH5</strain>
    </source>
</reference>
<dbReference type="RefSeq" id="WP_113989351.1">
    <property type="nucleotide sequence ID" value="NZ_QLST01000010.1"/>
</dbReference>
<dbReference type="Proteomes" id="UP000253319">
    <property type="component" value="Unassembled WGS sequence"/>
</dbReference>
<evidence type="ECO:0000313" key="1">
    <source>
        <dbReference type="EMBL" id="RBA28071.1"/>
    </source>
</evidence>
<keyword evidence="2" id="KW-1185">Reference proteome</keyword>
<dbReference type="OrthoDB" id="1436588at2"/>
<dbReference type="EMBL" id="QLST01000010">
    <property type="protein sequence ID" value="RBA28071.1"/>
    <property type="molecule type" value="Genomic_DNA"/>
</dbReference>
<proteinExistence type="predicted"/>
<evidence type="ECO:0000313" key="2">
    <source>
        <dbReference type="Proteomes" id="UP000253319"/>
    </source>
</evidence>
<sequence>MLFNTTYKDDKISNRISEITGKPYNFVQSIKLGGTGSHRMIISEASKHFEHCLNQVADTQYCNLELRPNGVLLHINKGLANYTWAIPYYQLVIYKSKTLSIHANGMFVKIKLDKNFQRNYKFFNRLENIKLAQTEAHNFIH</sequence>
<gene>
    <name evidence="1" type="ORF">DPN68_09145</name>
</gene>